<dbReference type="Gene3D" id="3.90.190.20">
    <property type="entry name" value="Mur ligase, C-terminal domain"/>
    <property type="match status" value="1"/>
</dbReference>
<dbReference type="GO" id="GO:0005524">
    <property type="term" value="F:ATP binding"/>
    <property type="evidence" value="ECO:0007669"/>
    <property type="project" value="UniProtKB-UniRule"/>
</dbReference>
<dbReference type="AlphaFoldDB" id="A0A832GL09"/>
<evidence type="ECO:0000256" key="7">
    <source>
        <dbReference type="HAMAP-Rule" id="MF_00639"/>
    </source>
</evidence>
<evidence type="ECO:0000256" key="8">
    <source>
        <dbReference type="RuleBase" id="RU003664"/>
    </source>
</evidence>
<keyword evidence="3 7" id="KW-0963">Cytoplasm</keyword>
<dbReference type="EMBL" id="DSZU01000067">
    <property type="protein sequence ID" value="HGV55233.1"/>
    <property type="molecule type" value="Genomic_DNA"/>
</dbReference>
<evidence type="ECO:0000256" key="1">
    <source>
        <dbReference type="ARBA" id="ARBA00004496"/>
    </source>
</evidence>
<dbReference type="Pfam" id="PF08245">
    <property type="entry name" value="Mur_ligase_M"/>
    <property type="match status" value="1"/>
</dbReference>
<dbReference type="SUPFAM" id="SSF51984">
    <property type="entry name" value="MurCD N-terminal domain"/>
    <property type="match status" value="1"/>
</dbReference>
<dbReference type="NCBIfam" id="TIGR01087">
    <property type="entry name" value="murD"/>
    <property type="match status" value="1"/>
</dbReference>
<keyword evidence="7 8" id="KW-0132">Cell division</keyword>
<keyword evidence="7 8" id="KW-0131">Cell cycle</keyword>
<keyword evidence="4 7" id="KW-0436">Ligase</keyword>
<keyword evidence="7 8" id="KW-0961">Cell wall biogenesis/degradation</keyword>
<evidence type="ECO:0000256" key="4">
    <source>
        <dbReference type="ARBA" id="ARBA00022598"/>
    </source>
</evidence>
<feature type="binding site" evidence="7">
    <location>
        <begin position="118"/>
        <end position="124"/>
    </location>
    <ligand>
        <name>ATP</name>
        <dbReference type="ChEBI" id="CHEBI:30616"/>
    </ligand>
</feature>
<dbReference type="GO" id="GO:0008764">
    <property type="term" value="F:UDP-N-acetylmuramoylalanine-D-glutamate ligase activity"/>
    <property type="evidence" value="ECO:0007669"/>
    <property type="project" value="UniProtKB-UniRule"/>
</dbReference>
<dbReference type="GO" id="GO:0008360">
    <property type="term" value="P:regulation of cell shape"/>
    <property type="evidence" value="ECO:0007669"/>
    <property type="project" value="UniProtKB-KW"/>
</dbReference>
<dbReference type="InterPro" id="IPR036565">
    <property type="entry name" value="Mur-like_cat_sf"/>
</dbReference>
<dbReference type="Gene3D" id="3.40.50.720">
    <property type="entry name" value="NAD(P)-binding Rossmann-like Domain"/>
    <property type="match status" value="1"/>
</dbReference>
<dbReference type="PANTHER" id="PTHR43692:SF1">
    <property type="entry name" value="UDP-N-ACETYLMURAMOYLALANINE--D-GLUTAMATE LIGASE"/>
    <property type="match status" value="1"/>
</dbReference>
<comment type="pathway">
    <text evidence="2 7 8">Cell wall biogenesis; peptidoglycan biosynthesis.</text>
</comment>
<feature type="domain" description="Mur ligase central" evidence="10">
    <location>
        <begin position="116"/>
        <end position="291"/>
    </location>
</feature>
<dbReference type="InterPro" id="IPR004101">
    <property type="entry name" value="Mur_ligase_C"/>
</dbReference>
<keyword evidence="6 7" id="KW-0067">ATP-binding</keyword>
<evidence type="ECO:0000256" key="6">
    <source>
        <dbReference type="ARBA" id="ARBA00022840"/>
    </source>
</evidence>
<evidence type="ECO:0000259" key="9">
    <source>
        <dbReference type="Pfam" id="PF02875"/>
    </source>
</evidence>
<dbReference type="HAMAP" id="MF_00639">
    <property type="entry name" value="MurD"/>
    <property type="match status" value="1"/>
</dbReference>
<evidence type="ECO:0000256" key="2">
    <source>
        <dbReference type="ARBA" id="ARBA00004752"/>
    </source>
</evidence>
<organism evidence="11">
    <name type="scientific">Caldimicrobium thiodismutans</name>
    <dbReference type="NCBI Taxonomy" id="1653476"/>
    <lineage>
        <taxon>Bacteria</taxon>
        <taxon>Pseudomonadati</taxon>
        <taxon>Thermodesulfobacteriota</taxon>
        <taxon>Thermodesulfobacteria</taxon>
        <taxon>Thermodesulfobacteriales</taxon>
        <taxon>Thermodesulfobacteriaceae</taxon>
        <taxon>Caldimicrobium</taxon>
    </lineage>
</organism>
<sequence length="464" mass="51454">MELRGKRAVVIGFGKSGQAATRLLLVKGAEVIVSDSKRKEELPPSLVSSMEVLGVTFETGRHNPQTLEKADLVVVSPGVSPQVYLQAVKKGIPVLGELELAFRFLSPEERENLIAITGTNGKTTTTAMISELLKLAGFRTFTGGNYGIPLSEYVLSKAKVDKIVLEVSSFQLETIESFTPKIGVLLNITPDHLDRYSSMEEYAYYKYRLFHGQRESDLAILPKSEPFLERFEALIGGKTLFFGEVGDEDISAYVEGDSVVLRLEREEAYSLSSFRLLGLHNRLNLAAALLAGRLAGASPSACERLISEFVGFPHRLEYVGTFGGVTFINDSKATNVDATVQALRGLPCPIILILGGRHKGGSYAPLRELIKERVKTLILMGEARFIIWEELKDLVETYLVEDLPEALSVAFKVSLPGDLVLLSPACASFDQFRDYQERGEVFKELVFKYAPKFYHSSKEERLYH</sequence>
<evidence type="ECO:0000259" key="10">
    <source>
        <dbReference type="Pfam" id="PF08245"/>
    </source>
</evidence>
<dbReference type="GO" id="GO:0009252">
    <property type="term" value="P:peptidoglycan biosynthetic process"/>
    <property type="evidence" value="ECO:0007669"/>
    <property type="project" value="UniProtKB-UniRule"/>
</dbReference>
<dbReference type="GO" id="GO:0071555">
    <property type="term" value="P:cell wall organization"/>
    <property type="evidence" value="ECO:0007669"/>
    <property type="project" value="UniProtKB-KW"/>
</dbReference>
<dbReference type="Pfam" id="PF21799">
    <property type="entry name" value="MurD-like_N"/>
    <property type="match status" value="1"/>
</dbReference>
<proteinExistence type="inferred from homology"/>
<gene>
    <name evidence="7 11" type="primary">murD</name>
    <name evidence="11" type="ORF">ENT73_04005</name>
</gene>
<dbReference type="UniPathway" id="UPA00219"/>
<protein>
    <recommendedName>
        <fullName evidence="7 8">UDP-N-acetylmuramoylalanine--D-glutamate ligase</fullName>
        <ecNumber evidence="7 8">6.3.2.9</ecNumber>
    </recommendedName>
    <alternativeName>
        <fullName evidence="7">D-glutamic acid-adding enzyme</fullName>
    </alternativeName>
    <alternativeName>
        <fullName evidence="7">UDP-N-acetylmuramoyl-L-alanyl-D-glutamate synthetase</fullName>
    </alternativeName>
</protein>
<comment type="subcellular location">
    <subcellularLocation>
        <location evidence="1 7 8">Cytoplasm</location>
    </subcellularLocation>
</comment>
<accession>A0A832GL09</accession>
<dbReference type="GO" id="GO:0005737">
    <property type="term" value="C:cytoplasm"/>
    <property type="evidence" value="ECO:0007669"/>
    <property type="project" value="UniProtKB-SubCell"/>
</dbReference>
<dbReference type="InterPro" id="IPR005762">
    <property type="entry name" value="MurD"/>
</dbReference>
<comment type="catalytic activity">
    <reaction evidence="7 8">
        <text>UDP-N-acetyl-alpha-D-muramoyl-L-alanine + D-glutamate + ATP = UDP-N-acetyl-alpha-D-muramoyl-L-alanyl-D-glutamate + ADP + phosphate + H(+)</text>
        <dbReference type="Rhea" id="RHEA:16429"/>
        <dbReference type="ChEBI" id="CHEBI:15378"/>
        <dbReference type="ChEBI" id="CHEBI:29986"/>
        <dbReference type="ChEBI" id="CHEBI:30616"/>
        <dbReference type="ChEBI" id="CHEBI:43474"/>
        <dbReference type="ChEBI" id="CHEBI:83898"/>
        <dbReference type="ChEBI" id="CHEBI:83900"/>
        <dbReference type="ChEBI" id="CHEBI:456216"/>
        <dbReference type="EC" id="6.3.2.9"/>
    </reaction>
</comment>
<dbReference type="InterPro" id="IPR036615">
    <property type="entry name" value="Mur_ligase_C_dom_sf"/>
</dbReference>
<feature type="domain" description="Mur ligase C-terminal" evidence="9">
    <location>
        <begin position="314"/>
        <end position="426"/>
    </location>
</feature>
<evidence type="ECO:0000313" key="11">
    <source>
        <dbReference type="EMBL" id="HGV55233.1"/>
    </source>
</evidence>
<dbReference type="SUPFAM" id="SSF53623">
    <property type="entry name" value="MurD-like peptide ligases, catalytic domain"/>
    <property type="match status" value="1"/>
</dbReference>
<evidence type="ECO:0000256" key="3">
    <source>
        <dbReference type="ARBA" id="ARBA00022490"/>
    </source>
</evidence>
<dbReference type="PANTHER" id="PTHR43692">
    <property type="entry name" value="UDP-N-ACETYLMURAMOYLALANINE--D-GLUTAMATE LIGASE"/>
    <property type="match status" value="1"/>
</dbReference>
<keyword evidence="5 7" id="KW-0547">Nucleotide-binding</keyword>
<comment type="caution">
    <text evidence="11">The sequence shown here is derived from an EMBL/GenBank/DDBJ whole genome shotgun (WGS) entry which is preliminary data.</text>
</comment>
<reference evidence="11" key="1">
    <citation type="journal article" date="2020" name="mSystems">
        <title>Genome- and Community-Level Interaction Insights into Carbon Utilization and Element Cycling Functions of Hydrothermarchaeota in Hydrothermal Sediment.</title>
        <authorList>
            <person name="Zhou Z."/>
            <person name="Liu Y."/>
            <person name="Xu W."/>
            <person name="Pan J."/>
            <person name="Luo Z.H."/>
            <person name="Li M."/>
        </authorList>
    </citation>
    <scope>NUCLEOTIDE SEQUENCE [LARGE SCALE GENOMIC DNA]</scope>
    <source>
        <strain evidence="11">SpSt-605</strain>
    </source>
</reference>
<dbReference type="EC" id="6.3.2.9" evidence="7 8"/>
<dbReference type="Pfam" id="PF02875">
    <property type="entry name" value="Mur_ligase_C"/>
    <property type="match status" value="1"/>
</dbReference>
<evidence type="ECO:0000256" key="5">
    <source>
        <dbReference type="ARBA" id="ARBA00022741"/>
    </source>
</evidence>
<dbReference type="InterPro" id="IPR013221">
    <property type="entry name" value="Mur_ligase_cen"/>
</dbReference>
<dbReference type="Gene3D" id="3.40.1190.10">
    <property type="entry name" value="Mur-like, catalytic domain"/>
    <property type="match status" value="1"/>
</dbReference>
<comment type="similarity">
    <text evidence="7">Belongs to the MurCDEF family.</text>
</comment>
<dbReference type="SUPFAM" id="SSF53244">
    <property type="entry name" value="MurD-like peptide ligases, peptide-binding domain"/>
    <property type="match status" value="1"/>
</dbReference>
<name>A0A832GL09_9BACT</name>
<comment type="function">
    <text evidence="7 8">Cell wall formation. Catalyzes the addition of glutamate to the nucleotide precursor UDP-N-acetylmuramoyl-L-alanine (UMA).</text>
</comment>
<keyword evidence="7 8" id="KW-0573">Peptidoglycan synthesis</keyword>
<keyword evidence="7 8" id="KW-0133">Cell shape</keyword>
<dbReference type="GO" id="GO:0051301">
    <property type="term" value="P:cell division"/>
    <property type="evidence" value="ECO:0007669"/>
    <property type="project" value="UniProtKB-KW"/>
</dbReference>